<sequence>EEVGPINLDKSNNIIISILAKPGAKQNSITSISSEGVGVQISAPPSEGEANTELLKYMAVVLGLRKSDVTLDRGFKSRIKTLKVTGNISLEEVK</sequence>
<dbReference type="Proteomes" id="UP000292052">
    <property type="component" value="Unassembled WGS sequence"/>
</dbReference>
<dbReference type="InterPro" id="IPR036591">
    <property type="entry name" value="YggU-like_sf"/>
</dbReference>
<dbReference type="Pfam" id="PF02594">
    <property type="entry name" value="DUF167"/>
    <property type="match status" value="1"/>
</dbReference>
<gene>
    <name evidence="2" type="ORF">BDFB_008850</name>
</gene>
<dbReference type="Gene3D" id="3.30.1200.10">
    <property type="entry name" value="YggU-like"/>
    <property type="match status" value="1"/>
</dbReference>
<dbReference type="AlphaFoldDB" id="A0A482W4S8"/>
<dbReference type="InterPro" id="IPR003746">
    <property type="entry name" value="DUF167"/>
</dbReference>
<accession>A0A482W4S8</accession>
<protein>
    <submittedName>
        <fullName evidence="2">UPF0235 protein C15orf40-like protein</fullName>
    </submittedName>
</protein>
<dbReference type="STRING" id="1661398.A0A482W4S8"/>
<evidence type="ECO:0000313" key="3">
    <source>
        <dbReference type="Proteomes" id="UP000292052"/>
    </source>
</evidence>
<reference evidence="2 3" key="1">
    <citation type="submission" date="2017-03" db="EMBL/GenBank/DDBJ databases">
        <title>Genome of the blue death feigning beetle - Asbolus verrucosus.</title>
        <authorList>
            <person name="Rider S.D."/>
        </authorList>
    </citation>
    <scope>NUCLEOTIDE SEQUENCE [LARGE SCALE GENOMIC DNA]</scope>
    <source>
        <strain evidence="2">Butters</strain>
        <tissue evidence="2">Head and leg muscle</tissue>
    </source>
</reference>
<proteinExistence type="inferred from homology"/>
<dbReference type="HAMAP" id="MF_00634">
    <property type="entry name" value="UPF0235"/>
    <property type="match status" value="1"/>
</dbReference>
<dbReference type="SMART" id="SM01152">
    <property type="entry name" value="DUF167"/>
    <property type="match status" value="1"/>
</dbReference>
<dbReference type="NCBIfam" id="TIGR00251">
    <property type="entry name" value="DUF167 family protein"/>
    <property type="match status" value="1"/>
</dbReference>
<name>A0A482W4S8_ASBVE</name>
<comment type="similarity">
    <text evidence="1">Belongs to the UPF0235 family.</text>
</comment>
<dbReference type="SUPFAM" id="SSF69786">
    <property type="entry name" value="YggU-like"/>
    <property type="match status" value="1"/>
</dbReference>
<evidence type="ECO:0000256" key="1">
    <source>
        <dbReference type="ARBA" id="ARBA00010364"/>
    </source>
</evidence>
<comment type="caution">
    <text evidence="2">The sequence shown here is derived from an EMBL/GenBank/DDBJ whole genome shotgun (WGS) entry which is preliminary data.</text>
</comment>
<dbReference type="PANTHER" id="PTHR13420:SF7">
    <property type="entry name" value="UPF0235 PROTEIN C15ORF40"/>
    <property type="match status" value="1"/>
</dbReference>
<organism evidence="2 3">
    <name type="scientific">Asbolus verrucosus</name>
    <name type="common">Desert ironclad beetle</name>
    <dbReference type="NCBI Taxonomy" id="1661398"/>
    <lineage>
        <taxon>Eukaryota</taxon>
        <taxon>Metazoa</taxon>
        <taxon>Ecdysozoa</taxon>
        <taxon>Arthropoda</taxon>
        <taxon>Hexapoda</taxon>
        <taxon>Insecta</taxon>
        <taxon>Pterygota</taxon>
        <taxon>Neoptera</taxon>
        <taxon>Endopterygota</taxon>
        <taxon>Coleoptera</taxon>
        <taxon>Polyphaga</taxon>
        <taxon>Cucujiformia</taxon>
        <taxon>Tenebrionidae</taxon>
        <taxon>Pimeliinae</taxon>
        <taxon>Asbolus</taxon>
    </lineage>
</organism>
<evidence type="ECO:0000313" key="2">
    <source>
        <dbReference type="EMBL" id="RZC40161.1"/>
    </source>
</evidence>
<dbReference type="GO" id="GO:0005737">
    <property type="term" value="C:cytoplasm"/>
    <property type="evidence" value="ECO:0007669"/>
    <property type="project" value="TreeGrafter"/>
</dbReference>
<dbReference type="PANTHER" id="PTHR13420">
    <property type="entry name" value="UPF0235 PROTEIN C15ORF40"/>
    <property type="match status" value="1"/>
</dbReference>
<keyword evidence="3" id="KW-1185">Reference proteome</keyword>
<dbReference type="EMBL" id="QDEB01028425">
    <property type="protein sequence ID" value="RZC40161.1"/>
    <property type="molecule type" value="Genomic_DNA"/>
</dbReference>
<feature type="non-terminal residue" evidence="2">
    <location>
        <position position="1"/>
    </location>
</feature>
<feature type="non-terminal residue" evidence="2">
    <location>
        <position position="94"/>
    </location>
</feature>
<dbReference type="OrthoDB" id="244097at2759"/>